<sequence>MVIVVKHLTTWLGENVWMLAAVIGGQVFKRDRANLADTEEVSSGGGIGTF</sequence>
<organism evidence="1 2">
    <name type="scientific">Salipiger profundus</name>
    <dbReference type="NCBI Taxonomy" id="1229727"/>
    <lineage>
        <taxon>Bacteria</taxon>
        <taxon>Pseudomonadati</taxon>
        <taxon>Pseudomonadota</taxon>
        <taxon>Alphaproteobacteria</taxon>
        <taxon>Rhodobacterales</taxon>
        <taxon>Roseobacteraceae</taxon>
        <taxon>Salipiger</taxon>
    </lineage>
</organism>
<proteinExistence type="predicted"/>
<name>A0A1U7DC74_9RHOB</name>
<dbReference type="EMBL" id="CP014796">
    <property type="protein sequence ID" value="APX25739.1"/>
    <property type="molecule type" value="Genomic_DNA"/>
</dbReference>
<gene>
    <name evidence="1" type="ORF">Ga0080559_TMP4943</name>
</gene>
<dbReference type="STRING" id="1229727.Ga0080559_TMP4943"/>
<protein>
    <submittedName>
        <fullName evidence="1">Uncharacterized protein</fullName>
    </submittedName>
</protein>
<evidence type="ECO:0000313" key="1">
    <source>
        <dbReference type="EMBL" id="APX25739.1"/>
    </source>
</evidence>
<dbReference type="KEGG" id="tpro:Ga0080559_TMP4943"/>
<keyword evidence="2" id="KW-1185">Reference proteome</keyword>
<dbReference type="AlphaFoldDB" id="A0A1U7DC74"/>
<dbReference type="Proteomes" id="UP000186559">
    <property type="component" value="Chromosome"/>
</dbReference>
<accession>A0A1U7DC74</accession>
<evidence type="ECO:0000313" key="2">
    <source>
        <dbReference type="Proteomes" id="UP000186559"/>
    </source>
</evidence>
<reference evidence="1 2" key="1">
    <citation type="submission" date="2016-03" db="EMBL/GenBank/DDBJ databases">
        <title>Deep-sea bacteria in the southern Pacific.</title>
        <authorList>
            <person name="Tang K."/>
        </authorList>
    </citation>
    <scope>NUCLEOTIDE SEQUENCE [LARGE SCALE GENOMIC DNA]</scope>
    <source>
        <strain evidence="1 2">JLT2016</strain>
    </source>
</reference>